<dbReference type="VEuPathDB" id="FungiDB:AB675_7366"/>
<dbReference type="Proteomes" id="UP000038010">
    <property type="component" value="Unassembled WGS sequence"/>
</dbReference>
<dbReference type="InterPro" id="IPR036812">
    <property type="entry name" value="NAD(P)_OxRdtase_dom_sf"/>
</dbReference>
<dbReference type="AlphaFoldDB" id="A0A0N1H3K3"/>
<feature type="region of interest" description="Disordered" evidence="2">
    <location>
        <begin position="345"/>
        <end position="369"/>
    </location>
</feature>
<dbReference type="GO" id="GO:0016491">
    <property type="term" value="F:oxidoreductase activity"/>
    <property type="evidence" value="ECO:0007669"/>
    <property type="project" value="UniProtKB-KW"/>
</dbReference>
<sequence length="369" mass="41140">MGIPTGGAVERTVIGGSLEIARMVSGLWQRAEGHSERSDTATAVEVMDNVVHRGLDTFDMADHYGDAELVVGEHNVSRPNSTKIAFTKWCPPVTGDKSFEKAEAAVDLALRRMRQKKIVLMQYHAWDFSDDTYLHNLDHLRRLQKMGKIEHIGLTNTDAAHLELLLNSGFSIATNQIPTNVIDRRLTRGRLNDICVKHDVGILAYATLLGGFLSEKWLRKPEPTSMEGMNWSLRKYLRFIRAAGGWAPFQAVLEALNTVALRHGVGISAVATRYVLDIPSVKAVIVGNRLAPDSELYVDRNLEAFQLALTEEDLALIHQAQEGLTDIPNDCGDEYRRPPFLMAAGNTSDHFEETDDSKRTREAIARGRR</sequence>
<dbReference type="PANTHER" id="PTHR43147:SF2">
    <property type="entry name" value="NADP-DEPENDENT OXIDOREDUCTASE DOMAIN-CONTAINING PROTEIN"/>
    <property type="match status" value="1"/>
</dbReference>
<dbReference type="STRING" id="1664694.A0A0N1H3K3"/>
<reference evidence="4 5" key="1">
    <citation type="submission" date="2015-06" db="EMBL/GenBank/DDBJ databases">
        <title>Draft genome of the ant-associated black yeast Phialophora attae CBS 131958.</title>
        <authorList>
            <person name="Moreno L.F."/>
            <person name="Stielow B.J."/>
            <person name="de Hoog S."/>
            <person name="Vicente V.A."/>
            <person name="Weiss V.A."/>
            <person name="de Vries M."/>
            <person name="Cruz L.M."/>
            <person name="Souza E.M."/>
        </authorList>
    </citation>
    <scope>NUCLEOTIDE SEQUENCE [LARGE SCALE GENOMIC DNA]</scope>
    <source>
        <strain evidence="4 5">CBS 131958</strain>
    </source>
</reference>
<accession>A0A0N1H3K3</accession>
<comment type="caution">
    <text evidence="4">The sequence shown here is derived from an EMBL/GenBank/DDBJ whole genome shotgun (WGS) entry which is preliminary data.</text>
</comment>
<dbReference type="InterPro" id="IPR023210">
    <property type="entry name" value="NADP_OxRdtase_dom"/>
</dbReference>
<gene>
    <name evidence="4" type="ORF">AB675_7366</name>
</gene>
<evidence type="ECO:0000313" key="5">
    <source>
        <dbReference type="Proteomes" id="UP000038010"/>
    </source>
</evidence>
<dbReference type="Gene3D" id="3.20.20.100">
    <property type="entry name" value="NADP-dependent oxidoreductase domain"/>
    <property type="match status" value="1"/>
</dbReference>
<evidence type="ECO:0000259" key="3">
    <source>
        <dbReference type="Pfam" id="PF00248"/>
    </source>
</evidence>
<evidence type="ECO:0000313" key="4">
    <source>
        <dbReference type="EMBL" id="KPI36253.1"/>
    </source>
</evidence>
<dbReference type="EMBL" id="LFJN01000032">
    <property type="protein sequence ID" value="KPI36253.1"/>
    <property type="molecule type" value="Genomic_DNA"/>
</dbReference>
<dbReference type="GeneID" id="28739608"/>
<name>A0A0N1H3K3_9EURO</name>
<feature type="compositionally biased region" description="Basic and acidic residues" evidence="2">
    <location>
        <begin position="356"/>
        <end position="369"/>
    </location>
</feature>
<dbReference type="Pfam" id="PF00248">
    <property type="entry name" value="Aldo_ket_red"/>
    <property type="match status" value="1"/>
</dbReference>
<dbReference type="PANTHER" id="PTHR43147">
    <property type="entry name" value="PROTEIN TAS"/>
    <property type="match status" value="1"/>
</dbReference>
<keyword evidence="5" id="KW-1185">Reference proteome</keyword>
<evidence type="ECO:0000256" key="2">
    <source>
        <dbReference type="SAM" id="MobiDB-lite"/>
    </source>
</evidence>
<dbReference type="RefSeq" id="XP_017996216.1">
    <property type="nucleotide sequence ID" value="XM_018147728.1"/>
</dbReference>
<dbReference type="OrthoDB" id="686384at2759"/>
<evidence type="ECO:0000256" key="1">
    <source>
        <dbReference type="ARBA" id="ARBA00023002"/>
    </source>
</evidence>
<organism evidence="4 5">
    <name type="scientific">Cyphellophora attinorum</name>
    <dbReference type="NCBI Taxonomy" id="1664694"/>
    <lineage>
        <taxon>Eukaryota</taxon>
        <taxon>Fungi</taxon>
        <taxon>Dikarya</taxon>
        <taxon>Ascomycota</taxon>
        <taxon>Pezizomycotina</taxon>
        <taxon>Eurotiomycetes</taxon>
        <taxon>Chaetothyriomycetidae</taxon>
        <taxon>Chaetothyriales</taxon>
        <taxon>Cyphellophoraceae</taxon>
        <taxon>Cyphellophora</taxon>
    </lineage>
</organism>
<feature type="domain" description="NADP-dependent oxidoreductase" evidence="3">
    <location>
        <begin position="23"/>
        <end position="320"/>
    </location>
</feature>
<protein>
    <recommendedName>
        <fullName evidence="3">NADP-dependent oxidoreductase domain-containing protein</fullName>
    </recommendedName>
</protein>
<proteinExistence type="predicted"/>
<keyword evidence="1" id="KW-0560">Oxidoreductase</keyword>
<dbReference type="SUPFAM" id="SSF51430">
    <property type="entry name" value="NAD(P)-linked oxidoreductase"/>
    <property type="match status" value="1"/>
</dbReference>